<protein>
    <recommendedName>
        <fullName evidence="3">DUF4265 domain-containing protein</fullName>
    </recommendedName>
</protein>
<proteinExistence type="predicted"/>
<name>A0ABP5F9A6_9ACTN</name>
<sequence>MLEGVIVDEGAGRPEAEMVKVVFKLHQDETGWPPAGSERLWAVSLGDDLARLDNVPFFVRGYAMGDVVRFATDRAGVHWVQEAVRYSDNCTIRIMPGEGGGRDEVRQAVLDAFAPYGVTGEGIARFGMVALNVPGAVDVASVKKLLEEGEEDGRWEFEEGCVTEAWRTAGR</sequence>
<accession>A0ABP5F9A6</accession>
<dbReference type="Pfam" id="PF14085">
    <property type="entry name" value="DUF4265"/>
    <property type="match status" value="1"/>
</dbReference>
<evidence type="ECO:0000313" key="1">
    <source>
        <dbReference type="EMBL" id="GAA2020539.1"/>
    </source>
</evidence>
<gene>
    <name evidence="1" type="ORF">GCM10009839_16580</name>
</gene>
<keyword evidence="2" id="KW-1185">Reference proteome</keyword>
<dbReference type="InterPro" id="IPR025361">
    <property type="entry name" value="DUF4265"/>
</dbReference>
<evidence type="ECO:0008006" key="3">
    <source>
        <dbReference type="Google" id="ProtNLM"/>
    </source>
</evidence>
<organism evidence="1 2">
    <name type="scientific">Catenulispora yoronensis</name>
    <dbReference type="NCBI Taxonomy" id="450799"/>
    <lineage>
        <taxon>Bacteria</taxon>
        <taxon>Bacillati</taxon>
        <taxon>Actinomycetota</taxon>
        <taxon>Actinomycetes</taxon>
        <taxon>Catenulisporales</taxon>
        <taxon>Catenulisporaceae</taxon>
        <taxon>Catenulispora</taxon>
    </lineage>
</organism>
<evidence type="ECO:0000313" key="2">
    <source>
        <dbReference type="Proteomes" id="UP001500751"/>
    </source>
</evidence>
<reference evidence="2" key="1">
    <citation type="journal article" date="2019" name="Int. J. Syst. Evol. Microbiol.">
        <title>The Global Catalogue of Microorganisms (GCM) 10K type strain sequencing project: providing services to taxonomists for standard genome sequencing and annotation.</title>
        <authorList>
            <consortium name="The Broad Institute Genomics Platform"/>
            <consortium name="The Broad Institute Genome Sequencing Center for Infectious Disease"/>
            <person name="Wu L."/>
            <person name="Ma J."/>
        </authorList>
    </citation>
    <scope>NUCLEOTIDE SEQUENCE [LARGE SCALE GENOMIC DNA]</scope>
    <source>
        <strain evidence="2">JCM 16014</strain>
    </source>
</reference>
<dbReference type="EMBL" id="BAAAQN010000007">
    <property type="protein sequence ID" value="GAA2020539.1"/>
    <property type="molecule type" value="Genomic_DNA"/>
</dbReference>
<comment type="caution">
    <text evidence="1">The sequence shown here is derived from an EMBL/GenBank/DDBJ whole genome shotgun (WGS) entry which is preliminary data.</text>
</comment>
<dbReference type="Proteomes" id="UP001500751">
    <property type="component" value="Unassembled WGS sequence"/>
</dbReference>